<evidence type="ECO:0000256" key="1">
    <source>
        <dbReference type="SAM" id="MobiDB-lite"/>
    </source>
</evidence>
<protein>
    <submittedName>
        <fullName evidence="2">Uncharacterized protein</fullName>
    </submittedName>
</protein>
<evidence type="ECO:0000313" key="2">
    <source>
        <dbReference type="EMBL" id="KAF0023467.1"/>
    </source>
</evidence>
<dbReference type="AlphaFoldDB" id="A0A6A4RT38"/>
<sequence length="99" mass="10737">MWSGVQALVRLSNTGSSLRNIIQHQPVTVILFSALTGLKSQGKDSGRNREPPANGYIDKGKVQGCTQQMVRDSAIKKTICGFRERQPQRANKTPEGAGA</sequence>
<proteinExistence type="predicted"/>
<feature type="compositionally biased region" description="Basic and acidic residues" evidence="1">
    <location>
        <begin position="41"/>
        <end position="50"/>
    </location>
</feature>
<gene>
    <name evidence="2" type="ORF">F2P81_024097</name>
</gene>
<comment type="caution">
    <text evidence="2">The sequence shown here is derived from an EMBL/GenBank/DDBJ whole genome shotgun (WGS) entry which is preliminary data.</text>
</comment>
<name>A0A6A4RT38_SCOMX</name>
<dbReference type="EMBL" id="VEVO01000022">
    <property type="protein sequence ID" value="KAF0023467.1"/>
    <property type="molecule type" value="Genomic_DNA"/>
</dbReference>
<feature type="region of interest" description="Disordered" evidence="1">
    <location>
        <begin position="39"/>
        <end position="59"/>
    </location>
</feature>
<organism evidence="2 3">
    <name type="scientific">Scophthalmus maximus</name>
    <name type="common">Turbot</name>
    <name type="synonym">Psetta maxima</name>
    <dbReference type="NCBI Taxonomy" id="52904"/>
    <lineage>
        <taxon>Eukaryota</taxon>
        <taxon>Metazoa</taxon>
        <taxon>Chordata</taxon>
        <taxon>Craniata</taxon>
        <taxon>Vertebrata</taxon>
        <taxon>Euteleostomi</taxon>
        <taxon>Actinopterygii</taxon>
        <taxon>Neopterygii</taxon>
        <taxon>Teleostei</taxon>
        <taxon>Neoteleostei</taxon>
        <taxon>Acanthomorphata</taxon>
        <taxon>Carangaria</taxon>
        <taxon>Pleuronectiformes</taxon>
        <taxon>Pleuronectoidei</taxon>
        <taxon>Scophthalmidae</taxon>
        <taxon>Scophthalmus</taxon>
    </lineage>
</organism>
<evidence type="ECO:0000313" key="3">
    <source>
        <dbReference type="Proteomes" id="UP000438429"/>
    </source>
</evidence>
<reference evidence="2 3" key="1">
    <citation type="submission" date="2019-06" db="EMBL/GenBank/DDBJ databases">
        <title>Draft genomes of female and male turbot (Scophthalmus maximus).</title>
        <authorList>
            <person name="Xu H."/>
            <person name="Xu X.-W."/>
            <person name="Shao C."/>
            <person name="Chen S."/>
        </authorList>
    </citation>
    <scope>NUCLEOTIDE SEQUENCE [LARGE SCALE GENOMIC DNA]</scope>
    <source>
        <strain evidence="2">Ysfricsl-2016a</strain>
        <tissue evidence="2">Blood</tissue>
    </source>
</reference>
<dbReference type="Proteomes" id="UP000438429">
    <property type="component" value="Unassembled WGS sequence"/>
</dbReference>
<accession>A0A6A4RT38</accession>